<organism evidence="2 3">
    <name type="scientific">Natronospira elongata</name>
    <dbReference type="NCBI Taxonomy" id="3110268"/>
    <lineage>
        <taxon>Bacteria</taxon>
        <taxon>Pseudomonadati</taxon>
        <taxon>Pseudomonadota</taxon>
        <taxon>Gammaproteobacteria</taxon>
        <taxon>Natronospirales</taxon>
        <taxon>Natronospiraceae</taxon>
        <taxon>Natronospira</taxon>
    </lineage>
</organism>
<dbReference type="Pfam" id="PF06945">
    <property type="entry name" value="DUF1289"/>
    <property type="match status" value="1"/>
</dbReference>
<proteinExistence type="predicted"/>
<comment type="caution">
    <text evidence="2">The sequence shown here is derived from an EMBL/GenBank/DDBJ whole genome shotgun (WGS) entry which is preliminary data.</text>
</comment>
<dbReference type="PANTHER" id="PTHR35175:SF2">
    <property type="entry name" value="DUF1289 DOMAIN-CONTAINING PROTEIN"/>
    <property type="match status" value="1"/>
</dbReference>
<dbReference type="EMBL" id="JAYGII010000003">
    <property type="protein sequence ID" value="MEA5444731.1"/>
    <property type="molecule type" value="Genomic_DNA"/>
</dbReference>
<sequence length="84" mass="9421">MSKAVVRQYLKSPADHEPDRQSPRAMPASPEPPESPCVGVCTMDDEGYCMGCFRSLTEIAQWSQLSPEEQWEVVRQLPERDPAG</sequence>
<dbReference type="Proteomes" id="UP001302316">
    <property type="component" value="Unassembled WGS sequence"/>
</dbReference>
<keyword evidence="3" id="KW-1185">Reference proteome</keyword>
<feature type="compositionally biased region" description="Basic and acidic residues" evidence="1">
    <location>
        <begin position="13"/>
        <end position="22"/>
    </location>
</feature>
<dbReference type="AlphaFoldDB" id="A0AAP6MM19"/>
<name>A0AAP6MM19_9GAMM</name>
<dbReference type="InterPro" id="IPR010710">
    <property type="entry name" value="DUF1289"/>
</dbReference>
<dbReference type="PANTHER" id="PTHR35175">
    <property type="entry name" value="DUF1289 DOMAIN-CONTAINING PROTEIN"/>
    <property type="match status" value="1"/>
</dbReference>
<protein>
    <submittedName>
        <fullName evidence="2">DUF1289 domain-containing protein</fullName>
    </submittedName>
</protein>
<dbReference type="RefSeq" id="WP_346050242.1">
    <property type="nucleotide sequence ID" value="NZ_JAYGII010000003.1"/>
</dbReference>
<feature type="region of interest" description="Disordered" evidence="1">
    <location>
        <begin position="1"/>
        <end position="37"/>
    </location>
</feature>
<evidence type="ECO:0000313" key="3">
    <source>
        <dbReference type="Proteomes" id="UP001302316"/>
    </source>
</evidence>
<gene>
    <name evidence="2" type="ORF">VCB98_02745</name>
</gene>
<evidence type="ECO:0000256" key="1">
    <source>
        <dbReference type="SAM" id="MobiDB-lite"/>
    </source>
</evidence>
<accession>A0AAP6MM19</accession>
<reference evidence="2 3" key="1">
    <citation type="submission" date="2023-12" db="EMBL/GenBank/DDBJ databases">
        <title>Whole-genome sequencing of halo(alkali)philic microorganisms from hypersaline lakes.</title>
        <authorList>
            <person name="Sorokin D.Y."/>
            <person name="Merkel A.Y."/>
            <person name="Messina E."/>
            <person name="Yakimov M."/>
        </authorList>
    </citation>
    <scope>NUCLEOTIDE SEQUENCE [LARGE SCALE GENOMIC DNA]</scope>
    <source>
        <strain evidence="2 3">AB-CW1</strain>
    </source>
</reference>
<evidence type="ECO:0000313" key="2">
    <source>
        <dbReference type="EMBL" id="MEA5444731.1"/>
    </source>
</evidence>